<dbReference type="EC" id="5.6.2.1" evidence="3"/>
<accession>U4U6D3</accession>
<dbReference type="Pfam" id="PF01028">
    <property type="entry name" value="Topoisom_I"/>
    <property type="match status" value="1"/>
</dbReference>
<dbReference type="Pfam" id="PF14370">
    <property type="entry name" value="Topo_C_assoc"/>
    <property type="match status" value="1"/>
</dbReference>
<keyword evidence="8" id="KW-0175">Coiled coil</keyword>
<keyword evidence="4 7" id="KW-0799">Topoisomerase</keyword>
<protein>
    <recommendedName>
        <fullName evidence="3">DNA topoisomerase</fullName>
        <ecNumber evidence="3">5.6.2.1</ecNumber>
    </recommendedName>
</protein>
<dbReference type="PANTHER" id="PTHR10290:SF3">
    <property type="entry name" value="DNA TOPOISOMERASE 1"/>
    <property type="match status" value="1"/>
</dbReference>
<dbReference type="InterPro" id="IPR001631">
    <property type="entry name" value="TopoI"/>
</dbReference>
<evidence type="ECO:0000256" key="6">
    <source>
        <dbReference type="ARBA" id="ARBA00023235"/>
    </source>
</evidence>
<keyword evidence="6 7" id="KW-0413">Isomerase</keyword>
<dbReference type="GO" id="GO:0003677">
    <property type="term" value="F:DNA binding"/>
    <property type="evidence" value="ECO:0007669"/>
    <property type="project" value="UniProtKB-UniRule"/>
</dbReference>
<dbReference type="InterPro" id="IPR014711">
    <property type="entry name" value="TopoI_cat_a-hlx-sub_euk"/>
</dbReference>
<dbReference type="EMBL" id="KB631794">
    <property type="protein sequence ID" value="ERL86186.1"/>
    <property type="molecule type" value="Genomic_DNA"/>
</dbReference>
<evidence type="ECO:0000256" key="3">
    <source>
        <dbReference type="ARBA" id="ARBA00012891"/>
    </source>
</evidence>
<organism evidence="10 11">
    <name type="scientific">Dendroctonus ponderosae</name>
    <name type="common">Mountain pine beetle</name>
    <dbReference type="NCBI Taxonomy" id="77166"/>
    <lineage>
        <taxon>Eukaryota</taxon>
        <taxon>Metazoa</taxon>
        <taxon>Ecdysozoa</taxon>
        <taxon>Arthropoda</taxon>
        <taxon>Hexapoda</taxon>
        <taxon>Insecta</taxon>
        <taxon>Pterygota</taxon>
        <taxon>Neoptera</taxon>
        <taxon>Endopterygota</taxon>
        <taxon>Coleoptera</taxon>
        <taxon>Polyphaga</taxon>
        <taxon>Cucujiformia</taxon>
        <taxon>Curculionidae</taxon>
        <taxon>Scolytinae</taxon>
        <taxon>Dendroctonus</taxon>
    </lineage>
</organism>
<dbReference type="GO" id="GO:0007059">
    <property type="term" value="P:chromosome segregation"/>
    <property type="evidence" value="ECO:0007669"/>
    <property type="project" value="TreeGrafter"/>
</dbReference>
<feature type="domain" description="DNA topoisomerase I eukaryotic-type" evidence="9">
    <location>
        <begin position="2"/>
        <end position="245"/>
    </location>
</feature>
<feature type="active site" description="O-(3'-phospho-DNA)-tyrosine intermediate" evidence="7">
    <location>
        <position position="231"/>
    </location>
</feature>
<comment type="catalytic activity">
    <reaction evidence="1 7">
        <text>ATP-independent breakage of single-stranded DNA, followed by passage and rejoining.</text>
        <dbReference type="EC" id="5.6.2.1"/>
    </reaction>
</comment>
<keyword evidence="5 7" id="KW-0238">DNA-binding</keyword>
<dbReference type="InterPro" id="IPR011010">
    <property type="entry name" value="DNA_brk_join_enz"/>
</dbReference>
<evidence type="ECO:0000256" key="5">
    <source>
        <dbReference type="ARBA" id="ARBA00023125"/>
    </source>
</evidence>
<dbReference type="FunFam" id="1.10.132.10:FF:000001">
    <property type="entry name" value="DNA topoisomerase I"/>
    <property type="match status" value="1"/>
</dbReference>
<dbReference type="GO" id="GO:0006260">
    <property type="term" value="P:DNA replication"/>
    <property type="evidence" value="ECO:0007669"/>
    <property type="project" value="TreeGrafter"/>
</dbReference>
<dbReference type="PROSITE" id="PS52038">
    <property type="entry name" value="TOPO_IB_2"/>
    <property type="match status" value="1"/>
</dbReference>
<dbReference type="Proteomes" id="UP000030742">
    <property type="component" value="Unassembled WGS sequence"/>
</dbReference>
<evidence type="ECO:0000256" key="1">
    <source>
        <dbReference type="ARBA" id="ARBA00000213"/>
    </source>
</evidence>
<evidence type="ECO:0000256" key="4">
    <source>
        <dbReference type="ARBA" id="ARBA00023029"/>
    </source>
</evidence>
<dbReference type="PRINTS" id="PR00416">
    <property type="entry name" value="EUTPISMRASEI"/>
</dbReference>
<dbReference type="Gene3D" id="1.10.132.10">
    <property type="match status" value="1"/>
</dbReference>
<dbReference type="AlphaFoldDB" id="U4U6D3"/>
<dbReference type="Gene3D" id="3.90.15.10">
    <property type="entry name" value="Topoisomerase I, Chain A, domain 3"/>
    <property type="match status" value="1"/>
</dbReference>
<evidence type="ECO:0000313" key="10">
    <source>
        <dbReference type="EMBL" id="ERL86186.1"/>
    </source>
</evidence>
<evidence type="ECO:0000256" key="2">
    <source>
        <dbReference type="ARBA" id="ARBA00006645"/>
    </source>
</evidence>
<dbReference type="SUPFAM" id="SSF46596">
    <property type="entry name" value="Eukaryotic DNA topoisomerase I, dispensable insert domain"/>
    <property type="match status" value="1"/>
</dbReference>
<dbReference type="InterPro" id="IPR013500">
    <property type="entry name" value="TopoI_cat_euk"/>
</dbReference>
<dbReference type="GO" id="GO:0005730">
    <property type="term" value="C:nucleolus"/>
    <property type="evidence" value="ECO:0007669"/>
    <property type="project" value="TreeGrafter"/>
</dbReference>
<evidence type="ECO:0000313" key="11">
    <source>
        <dbReference type="Proteomes" id="UP000030742"/>
    </source>
</evidence>
<dbReference type="PANTHER" id="PTHR10290">
    <property type="entry name" value="DNA TOPOISOMERASE I"/>
    <property type="match status" value="1"/>
</dbReference>
<comment type="similarity">
    <text evidence="2 7">Belongs to the type IB topoisomerase family.</text>
</comment>
<dbReference type="InterPro" id="IPR014727">
    <property type="entry name" value="TopoI_cat_a/b-sub_euk"/>
</dbReference>
<gene>
    <name evidence="10" type="ORF">D910_03599</name>
</gene>
<dbReference type="OrthoDB" id="47179at2759"/>
<dbReference type="STRING" id="77166.U4U6D3"/>
<evidence type="ECO:0000256" key="8">
    <source>
        <dbReference type="SAM" id="Coils"/>
    </source>
</evidence>
<dbReference type="GO" id="GO:0006265">
    <property type="term" value="P:DNA topological change"/>
    <property type="evidence" value="ECO:0007669"/>
    <property type="project" value="UniProtKB-UniRule"/>
</dbReference>
<dbReference type="SUPFAM" id="SSF56349">
    <property type="entry name" value="DNA breaking-rejoining enzymes"/>
    <property type="match status" value="1"/>
</dbReference>
<evidence type="ECO:0000256" key="7">
    <source>
        <dbReference type="PROSITE-ProRule" id="PRU01382"/>
    </source>
</evidence>
<reference evidence="10 11" key="1">
    <citation type="journal article" date="2013" name="Genome Biol.">
        <title>Draft genome of the mountain pine beetle, Dendroctonus ponderosae Hopkins, a major forest pest.</title>
        <authorList>
            <person name="Keeling C.I."/>
            <person name="Yuen M.M."/>
            <person name="Liao N.Y."/>
            <person name="Docking T.R."/>
            <person name="Chan S.K."/>
            <person name="Taylor G.A."/>
            <person name="Palmquist D.L."/>
            <person name="Jackman S.D."/>
            <person name="Nguyen A."/>
            <person name="Li M."/>
            <person name="Henderson H."/>
            <person name="Janes J.K."/>
            <person name="Zhao Y."/>
            <person name="Pandoh P."/>
            <person name="Moore R."/>
            <person name="Sperling F.A."/>
            <person name="Huber D.P."/>
            <person name="Birol I."/>
            <person name="Jones S.J."/>
            <person name="Bohlmann J."/>
        </authorList>
    </citation>
    <scope>NUCLEOTIDE SEQUENCE</scope>
</reference>
<dbReference type="GO" id="GO:0005694">
    <property type="term" value="C:chromosome"/>
    <property type="evidence" value="ECO:0007669"/>
    <property type="project" value="InterPro"/>
</dbReference>
<feature type="non-terminal residue" evidence="10">
    <location>
        <position position="1"/>
    </location>
</feature>
<dbReference type="SMART" id="SM00435">
    <property type="entry name" value="TOPEUc"/>
    <property type="match status" value="1"/>
</dbReference>
<dbReference type="GO" id="GO:0003917">
    <property type="term" value="F:DNA topoisomerase type I (single strand cut, ATP-independent) activity"/>
    <property type="evidence" value="ECO:0007669"/>
    <property type="project" value="UniProtKB-UniRule"/>
</dbReference>
<dbReference type="InterPro" id="IPR025834">
    <property type="entry name" value="TopoI_C_dom"/>
</dbReference>
<evidence type="ECO:0000259" key="9">
    <source>
        <dbReference type="SMART" id="SM00435"/>
    </source>
</evidence>
<name>U4U6D3_DENPD</name>
<feature type="coiled-coil region" evidence="8">
    <location>
        <begin position="153"/>
        <end position="219"/>
    </location>
</feature>
<sequence>NQKDEDQADTVGCCSLRCEHIELHEEKDGKYYVVVFDFLGKDSIRYYNEVPVEKEVFKNLRLFMENKKKGDDLFDKLNTQILNKYLNYLMKGLTAKVFRTYNASWTLQRQLDELTNEDDSIAEKILSYNRANRAVAVLCNLQKAVPKGHQRSMDKLKEKIDSKRDQIEDAKRQVKDARRKAKHGSIKKKMVYDNKKKMLERLKDQLAKLEIKKTDREDNKTIDFESSKLNYIDPRITVAWCKKHSVPIEKIYNKTQLERFRWAIDMDGPDYRFDKIK</sequence>
<proteinExistence type="inferred from homology"/>
<dbReference type="InterPro" id="IPR051062">
    <property type="entry name" value="Topoisomerase_IB"/>
</dbReference>
<dbReference type="InterPro" id="IPR013499">
    <property type="entry name" value="TopoI_euk"/>
</dbReference>